<keyword evidence="1" id="KW-0732">Signal</keyword>
<dbReference type="EMBL" id="CAKLPY010000009">
    <property type="protein sequence ID" value="CAH0997998.1"/>
    <property type="molecule type" value="Genomic_DNA"/>
</dbReference>
<gene>
    <name evidence="2" type="ORF">EMA8858_04133</name>
</gene>
<feature type="signal peptide" evidence="1">
    <location>
        <begin position="1"/>
        <end position="25"/>
    </location>
</feature>
<evidence type="ECO:0000313" key="2">
    <source>
        <dbReference type="EMBL" id="CAH0997998.1"/>
    </source>
</evidence>
<evidence type="ECO:0000256" key="1">
    <source>
        <dbReference type="SAM" id="SignalP"/>
    </source>
</evidence>
<comment type="caution">
    <text evidence="2">The sequence shown here is derived from an EMBL/GenBank/DDBJ whole genome shotgun (WGS) entry which is preliminary data.</text>
</comment>
<evidence type="ECO:0000313" key="3">
    <source>
        <dbReference type="Proteomes" id="UP000837932"/>
    </source>
</evidence>
<dbReference type="InterPro" id="IPR055015">
    <property type="entry name" value="GCX_COOH"/>
</dbReference>
<reference evidence="2" key="1">
    <citation type="submission" date="2021-12" db="EMBL/GenBank/DDBJ databases">
        <authorList>
            <person name="Rodrigo-Torres L."/>
            <person name="Arahal R. D."/>
            <person name="Lucena T."/>
        </authorList>
    </citation>
    <scope>NUCLEOTIDE SEQUENCE</scope>
    <source>
        <strain evidence="2">CECT 8858</strain>
    </source>
</reference>
<dbReference type="NCBIfam" id="NF045639">
    <property type="entry name" value="GCX_COOH"/>
    <property type="match status" value="1"/>
</dbReference>
<feature type="chain" id="PRO_5046216656" evidence="1">
    <location>
        <begin position="26"/>
        <end position="431"/>
    </location>
</feature>
<accession>A0ABN8F412</accession>
<keyword evidence="3" id="KW-1185">Reference proteome</keyword>
<name>A0ABN8F412_9BACT</name>
<protein>
    <submittedName>
        <fullName evidence="2">Uncharacterized protein</fullName>
    </submittedName>
</protein>
<dbReference type="RefSeq" id="WP_238808806.1">
    <property type="nucleotide sequence ID" value="NZ_CAKLPY010000009.1"/>
</dbReference>
<sequence length="431" mass="48652">MRKKLSVYRLFLLLVLSFNSFEAFSTTDSTIFAEDSIRYFLDNGIIRVGFDKRMGGVVSYFERKTNGINLINNHDAGRQAGFETRIYPDMPATWRPFPNAKYLSEVYLNAGGASREWNGLPQGSFYNQNFKNLSHLGGIPEKINFDAKTGVLYVKSKLWEWGFVNQTSLNYEKIDAGAYNEYWISLTGFAANFTVKQVRNIPYFVSNTNTGVSLHLFVNINYPFAVKWQTYNASNPFNNEGILSRTNFERNTPDNDSFWSKSTENWVAMTNQNDFGMGIYTRDNRFSFLYAERQVNVACTEPVLNCPDEQRYSFGTFSFSTYGFPCGEPCTTHNSSTTLNFSLIAGNVSEIRAFAYQKQTNPCDNIIALSSKNDDIDMNSIVKSKILIDANNQISSAATIYQTGKTILLNPGFKVSNGAVFSTQISANPCE</sequence>
<dbReference type="Proteomes" id="UP000837932">
    <property type="component" value="Unassembled WGS sequence"/>
</dbReference>
<proteinExistence type="predicted"/>
<organism evidence="2 3">
    <name type="scientific">Emticicia aquatica</name>
    <dbReference type="NCBI Taxonomy" id="1681835"/>
    <lineage>
        <taxon>Bacteria</taxon>
        <taxon>Pseudomonadati</taxon>
        <taxon>Bacteroidota</taxon>
        <taxon>Cytophagia</taxon>
        <taxon>Cytophagales</taxon>
        <taxon>Leadbetterellaceae</taxon>
        <taxon>Emticicia</taxon>
    </lineage>
</organism>